<dbReference type="AlphaFoldDB" id="A0A0H2QYD3"/>
<sequence length="430" mass="47696">MAHSRLKTRAEAQRKLKEAGLIDEIEELKKKLVVPKKKRVRKAHATSHAPRRSTRNTSKPVDDDSEQESSGNEKAPSIDGHASSTPNSPVVEPSNSPIVNPVRHPSTSPVVGPASLPSNTLSEDLSKEQSTSPSHRTPRVYSPHGDHTDGSSPARIHSSDMEVDPPQPQAKTRKAVEVSPPIPVNFPIPVPDKLEVRARIENAPEWLVDAFKSHFSELSRNNAPWARMMAFWAKHEQMYKFPSSTIKSTHLSKHQRPEEVSAFIKYGRTFEDGVWNVDDPDAFRDAFVAFWLDKQPPWRVVPGNVWPPPKDNSSDEDWEKLAGKTGENGLYTIVIALYLWSQALSPPELLGGDWLNAVNDVAWVFARLIQMGPREAPAPPSSKRAPTSRRAPTSKRGPSSKRNAPDDEAEATSATPRKSPRATKKARKDA</sequence>
<dbReference type="STRING" id="27342.A0A0H2QYD3"/>
<feature type="region of interest" description="Disordered" evidence="1">
    <location>
        <begin position="373"/>
        <end position="430"/>
    </location>
</feature>
<gene>
    <name evidence="2" type="ORF">SCHPADRAFT_948150</name>
</gene>
<feature type="region of interest" description="Disordered" evidence="1">
    <location>
        <begin position="30"/>
        <end position="176"/>
    </location>
</feature>
<dbReference type="OrthoDB" id="2683861at2759"/>
<accession>A0A0H2QYD3</accession>
<feature type="compositionally biased region" description="Basic residues" evidence="1">
    <location>
        <begin position="418"/>
        <end position="430"/>
    </location>
</feature>
<evidence type="ECO:0000313" key="3">
    <source>
        <dbReference type="Proteomes" id="UP000053477"/>
    </source>
</evidence>
<organism evidence="2 3">
    <name type="scientific">Schizopora paradoxa</name>
    <dbReference type="NCBI Taxonomy" id="27342"/>
    <lineage>
        <taxon>Eukaryota</taxon>
        <taxon>Fungi</taxon>
        <taxon>Dikarya</taxon>
        <taxon>Basidiomycota</taxon>
        <taxon>Agaricomycotina</taxon>
        <taxon>Agaricomycetes</taxon>
        <taxon>Hymenochaetales</taxon>
        <taxon>Schizoporaceae</taxon>
        <taxon>Schizopora</taxon>
    </lineage>
</organism>
<proteinExistence type="predicted"/>
<evidence type="ECO:0000256" key="1">
    <source>
        <dbReference type="SAM" id="MobiDB-lite"/>
    </source>
</evidence>
<evidence type="ECO:0000313" key="2">
    <source>
        <dbReference type="EMBL" id="KLO03947.1"/>
    </source>
</evidence>
<protein>
    <submittedName>
        <fullName evidence="2">Uncharacterized protein</fullName>
    </submittedName>
</protein>
<feature type="compositionally biased region" description="Basic residues" evidence="1">
    <location>
        <begin position="31"/>
        <end position="54"/>
    </location>
</feature>
<dbReference type="EMBL" id="KQ086854">
    <property type="protein sequence ID" value="KLO03947.1"/>
    <property type="molecule type" value="Genomic_DNA"/>
</dbReference>
<dbReference type="InParanoid" id="A0A0H2QYD3"/>
<dbReference type="Proteomes" id="UP000053477">
    <property type="component" value="Unassembled WGS sequence"/>
</dbReference>
<reference evidence="2 3" key="1">
    <citation type="submission" date="2015-04" db="EMBL/GenBank/DDBJ databases">
        <title>Complete genome sequence of Schizopora paradoxa KUC8140, a cosmopolitan wood degrader in East Asia.</title>
        <authorList>
            <consortium name="DOE Joint Genome Institute"/>
            <person name="Min B."/>
            <person name="Park H."/>
            <person name="Jang Y."/>
            <person name="Kim J.-J."/>
            <person name="Kim K.H."/>
            <person name="Pangilinan J."/>
            <person name="Lipzen A."/>
            <person name="Riley R."/>
            <person name="Grigoriev I.V."/>
            <person name="Spatafora J.W."/>
            <person name="Choi I.-G."/>
        </authorList>
    </citation>
    <scope>NUCLEOTIDE SEQUENCE [LARGE SCALE GENOMIC DNA]</scope>
    <source>
        <strain evidence="2 3">KUC8140</strain>
    </source>
</reference>
<name>A0A0H2QYD3_9AGAM</name>
<keyword evidence="3" id="KW-1185">Reference proteome</keyword>
<feature type="compositionally biased region" description="Low complexity" evidence="1">
    <location>
        <begin position="83"/>
        <end position="102"/>
    </location>
</feature>
<feature type="compositionally biased region" description="Polar residues" evidence="1">
    <location>
        <begin position="116"/>
        <end position="135"/>
    </location>
</feature>